<proteinExistence type="predicted"/>
<reference evidence="1 2" key="1">
    <citation type="submission" date="2020-09" db="EMBL/GenBank/DDBJ databases">
        <title>Bombella mellium and Bombella favum sp. nov., two novel species isolated from honey of Apis mellifera.</title>
        <authorList>
            <person name="Hilgarth M."/>
            <person name="Redwitz J."/>
            <person name="Ehrmann M.A."/>
            <person name="Vogel R.F."/>
            <person name="Jakob F."/>
        </authorList>
    </citation>
    <scope>NUCLEOTIDE SEQUENCE [LARGE SCALE GENOMIC DNA]</scope>
    <source>
        <strain evidence="1 2">MRM1</strain>
    </source>
</reference>
<evidence type="ECO:0000313" key="2">
    <source>
        <dbReference type="Proteomes" id="UP000599085"/>
    </source>
</evidence>
<evidence type="ECO:0000313" key="1">
    <source>
        <dbReference type="EMBL" id="MBE1723257.1"/>
    </source>
</evidence>
<sequence>MAACTSLSDNPLHEHIIIWSPPSILLHSCDANDNDILSQLNSLLSFSKDFQNDNEMGMKKFRFHRKQKVIHDTTMEYLYHSPDIPGDKGELVAEYTKLKKNHLYDIRSVLLRLDRHTEFLFQGSNKTLPVRTLIQGPEHSRKASQSSIEE</sequence>
<name>A0ABR9MPA6_9PROT</name>
<dbReference type="EMBL" id="JADAQV010000001">
    <property type="protein sequence ID" value="MBE1723257.1"/>
    <property type="molecule type" value="Genomic_DNA"/>
</dbReference>
<dbReference type="RefSeq" id="WP_192848362.1">
    <property type="nucleotide sequence ID" value="NZ_JADAQV010000001.1"/>
</dbReference>
<protein>
    <submittedName>
        <fullName evidence="1">Uncharacterized protein</fullName>
    </submittedName>
</protein>
<accession>A0ABR9MPA6</accession>
<gene>
    <name evidence="1" type="ORF">IGM82_02350</name>
</gene>
<organism evidence="1 2">
    <name type="scientific">Bombella apis</name>
    <dbReference type="NCBI Taxonomy" id="1785988"/>
    <lineage>
        <taxon>Bacteria</taxon>
        <taxon>Pseudomonadati</taxon>
        <taxon>Pseudomonadota</taxon>
        <taxon>Alphaproteobacteria</taxon>
        <taxon>Acetobacterales</taxon>
        <taxon>Acetobacteraceae</taxon>
        <taxon>Bombella</taxon>
    </lineage>
</organism>
<dbReference type="Proteomes" id="UP000599085">
    <property type="component" value="Unassembled WGS sequence"/>
</dbReference>
<comment type="caution">
    <text evidence="1">The sequence shown here is derived from an EMBL/GenBank/DDBJ whole genome shotgun (WGS) entry which is preliminary data.</text>
</comment>
<keyword evidence="2" id="KW-1185">Reference proteome</keyword>